<dbReference type="Pfam" id="PF01551">
    <property type="entry name" value="Peptidase_M23"/>
    <property type="match status" value="1"/>
</dbReference>
<dbReference type="Gene3D" id="3.10.350.10">
    <property type="entry name" value="LysM domain"/>
    <property type="match status" value="1"/>
</dbReference>
<reference evidence="3" key="1">
    <citation type="submission" date="2016-10" db="EMBL/GenBank/DDBJ databases">
        <authorList>
            <person name="Varghese N."/>
            <person name="Submissions S."/>
        </authorList>
    </citation>
    <scope>NUCLEOTIDE SEQUENCE [LARGE SCALE GENOMIC DNA]</scope>
    <source>
        <strain evidence="3">DSM 15282</strain>
    </source>
</reference>
<dbReference type="Pfam" id="PF01476">
    <property type="entry name" value="LysM"/>
    <property type="match status" value="1"/>
</dbReference>
<evidence type="ECO:0000259" key="1">
    <source>
        <dbReference type="PROSITE" id="PS51782"/>
    </source>
</evidence>
<protein>
    <submittedName>
        <fullName evidence="2">Murein DD-endopeptidase MepM and murein hydrolase activator NlpD, contain LysM domain</fullName>
    </submittedName>
</protein>
<dbReference type="EMBL" id="FOVW01000002">
    <property type="protein sequence ID" value="SFN90042.1"/>
    <property type="molecule type" value="Genomic_DNA"/>
</dbReference>
<dbReference type="PROSITE" id="PS51782">
    <property type="entry name" value="LYSM"/>
    <property type="match status" value="1"/>
</dbReference>
<keyword evidence="3" id="KW-1185">Reference proteome</keyword>
<gene>
    <name evidence="2" type="ORF">SAMN04488519_102379</name>
</gene>
<dbReference type="InterPro" id="IPR036779">
    <property type="entry name" value="LysM_dom_sf"/>
</dbReference>
<organism evidence="2 3">
    <name type="scientific">Algoriphagus ornithinivorans</name>
    <dbReference type="NCBI Taxonomy" id="226506"/>
    <lineage>
        <taxon>Bacteria</taxon>
        <taxon>Pseudomonadati</taxon>
        <taxon>Bacteroidota</taxon>
        <taxon>Cytophagia</taxon>
        <taxon>Cytophagales</taxon>
        <taxon>Cyclobacteriaceae</taxon>
        <taxon>Algoriphagus</taxon>
    </lineage>
</organism>
<sequence>MRYLRLILICGIFLSIGLTQSNAQIFPKIIKRNSNTTPVVPQERKNIELRGFDQESYLRTLSTVTDSMIFENNVNLGKVRSIIAEDQNVMIWAPTNRLVKVSEQIQIDSIWVTAYEYFSAWDSKKIDIYDFDIKSFQDSVKIRLYDPFFGYNWSMPLDQTPITSPFGYRWRRWHYGTDLDLNTGDPVYSTFDGIVRVRSYDRYGYGYYLVIRHKNGLETLYGHLSKYLVEVGQEVKAGELIAKGGNTGRSTGSHLHYELRYRGQPFDPENVYDFKEYRILNQEFLLTSDTFSHVAQARARAYHRVKSGDTLGSIARRYGVSVSTLTKLNGITSRSILRIGQNLRVR</sequence>
<feature type="domain" description="LysM" evidence="1">
    <location>
        <begin position="301"/>
        <end position="345"/>
    </location>
</feature>
<dbReference type="CDD" id="cd00118">
    <property type="entry name" value="LysM"/>
    <property type="match status" value="1"/>
</dbReference>
<dbReference type="InterPro" id="IPR018392">
    <property type="entry name" value="LysM"/>
</dbReference>
<dbReference type="Proteomes" id="UP000199564">
    <property type="component" value="Unassembled WGS sequence"/>
</dbReference>
<dbReference type="SUPFAM" id="SSF54106">
    <property type="entry name" value="LysM domain"/>
    <property type="match status" value="1"/>
</dbReference>
<dbReference type="STRING" id="226506.SAMN04488519_102379"/>
<accession>A0A1I5CSX9</accession>
<dbReference type="InterPro" id="IPR050570">
    <property type="entry name" value="Cell_wall_metabolism_enzyme"/>
</dbReference>
<dbReference type="PANTHER" id="PTHR21666">
    <property type="entry name" value="PEPTIDASE-RELATED"/>
    <property type="match status" value="1"/>
</dbReference>
<dbReference type="GO" id="GO:0004222">
    <property type="term" value="F:metalloendopeptidase activity"/>
    <property type="evidence" value="ECO:0007669"/>
    <property type="project" value="TreeGrafter"/>
</dbReference>
<dbReference type="SUPFAM" id="SSF51261">
    <property type="entry name" value="Duplicated hybrid motif"/>
    <property type="match status" value="1"/>
</dbReference>
<dbReference type="CDD" id="cd12797">
    <property type="entry name" value="M23_peptidase"/>
    <property type="match status" value="1"/>
</dbReference>
<proteinExistence type="predicted"/>
<evidence type="ECO:0000313" key="2">
    <source>
        <dbReference type="EMBL" id="SFN90042.1"/>
    </source>
</evidence>
<dbReference type="PANTHER" id="PTHR21666:SF270">
    <property type="entry name" value="MUREIN HYDROLASE ACTIVATOR ENVC"/>
    <property type="match status" value="1"/>
</dbReference>
<dbReference type="InterPro" id="IPR011055">
    <property type="entry name" value="Dup_hybrid_motif"/>
</dbReference>
<evidence type="ECO:0000313" key="3">
    <source>
        <dbReference type="Proteomes" id="UP000199564"/>
    </source>
</evidence>
<dbReference type="SMART" id="SM00257">
    <property type="entry name" value="LysM"/>
    <property type="match status" value="1"/>
</dbReference>
<keyword evidence="2" id="KW-0378">Hydrolase</keyword>
<dbReference type="AlphaFoldDB" id="A0A1I5CSX9"/>
<dbReference type="InterPro" id="IPR016047">
    <property type="entry name" value="M23ase_b-sheet_dom"/>
</dbReference>
<name>A0A1I5CSX9_9BACT</name>
<dbReference type="Gene3D" id="2.70.70.10">
    <property type="entry name" value="Glucose Permease (Domain IIA)"/>
    <property type="match status" value="1"/>
</dbReference>
<dbReference type="RefSeq" id="WP_091650700.1">
    <property type="nucleotide sequence ID" value="NZ_FOVW01000002.1"/>
</dbReference>